<evidence type="ECO:0000256" key="2">
    <source>
        <dbReference type="ARBA" id="ARBA00022737"/>
    </source>
</evidence>
<dbReference type="Gene3D" id="1.20.900.10">
    <property type="entry name" value="Dbl homology (DH) domain"/>
    <property type="match status" value="1"/>
</dbReference>
<dbReference type="InterPro" id="IPR000219">
    <property type="entry name" value="DH_dom"/>
</dbReference>
<evidence type="ECO:0000256" key="1">
    <source>
        <dbReference type="ARBA" id="ARBA00022441"/>
    </source>
</evidence>
<feature type="domain" description="DH" evidence="3">
    <location>
        <begin position="194"/>
        <end position="372"/>
    </location>
</feature>
<organism evidence="4 5">
    <name type="scientific">Tritrichomonas musculus</name>
    <dbReference type="NCBI Taxonomy" id="1915356"/>
    <lineage>
        <taxon>Eukaryota</taxon>
        <taxon>Metamonada</taxon>
        <taxon>Parabasalia</taxon>
        <taxon>Tritrichomonadida</taxon>
        <taxon>Tritrichomonadidae</taxon>
        <taxon>Tritrichomonas</taxon>
    </lineage>
</organism>
<dbReference type="SUPFAM" id="SSF117281">
    <property type="entry name" value="Kelch motif"/>
    <property type="match status" value="1"/>
</dbReference>
<gene>
    <name evidence="4" type="ORF">M9Y10_004085</name>
</gene>
<dbReference type="SMART" id="SM00325">
    <property type="entry name" value="RhoGEF"/>
    <property type="match status" value="1"/>
</dbReference>
<keyword evidence="5" id="KW-1185">Reference proteome</keyword>
<keyword evidence="2" id="KW-0677">Repeat</keyword>
<evidence type="ECO:0000313" key="4">
    <source>
        <dbReference type="EMBL" id="KAK8881349.1"/>
    </source>
</evidence>
<dbReference type="Proteomes" id="UP001470230">
    <property type="component" value="Unassembled WGS sequence"/>
</dbReference>
<keyword evidence="1" id="KW-0880">Kelch repeat</keyword>
<reference evidence="4 5" key="1">
    <citation type="submission" date="2024-04" db="EMBL/GenBank/DDBJ databases">
        <title>Tritrichomonas musculus Genome.</title>
        <authorList>
            <person name="Alves-Ferreira E."/>
            <person name="Grigg M."/>
            <person name="Lorenzi H."/>
            <person name="Galac M."/>
        </authorList>
    </citation>
    <scope>NUCLEOTIDE SEQUENCE [LARGE SCALE GENOMIC DNA]</scope>
    <source>
        <strain evidence="4 5">EAF2021</strain>
    </source>
</reference>
<dbReference type="InterPro" id="IPR015915">
    <property type="entry name" value="Kelch-typ_b-propeller"/>
</dbReference>
<comment type="caution">
    <text evidence="4">The sequence shown here is derived from an EMBL/GenBank/DDBJ whole genome shotgun (WGS) entry which is preliminary data.</text>
</comment>
<dbReference type="PANTHER" id="PTHR46093">
    <property type="entry name" value="ACYL-COA-BINDING DOMAIN-CONTAINING PROTEIN 5"/>
    <property type="match status" value="1"/>
</dbReference>
<dbReference type="InterPro" id="IPR011993">
    <property type="entry name" value="PH-like_dom_sf"/>
</dbReference>
<evidence type="ECO:0000259" key="3">
    <source>
        <dbReference type="PROSITE" id="PS50010"/>
    </source>
</evidence>
<name>A0ABR2JRM3_9EUKA</name>
<dbReference type="Pfam" id="PF00621">
    <property type="entry name" value="RhoGEF"/>
    <property type="match status" value="1"/>
</dbReference>
<dbReference type="PANTHER" id="PTHR46093:SF18">
    <property type="entry name" value="FIBRONECTIN TYPE-III DOMAIN-CONTAINING PROTEIN"/>
    <property type="match status" value="1"/>
</dbReference>
<accession>A0ABR2JRM3</accession>
<sequence>MSTTPEQKIIVIYDDKRPEYKSADKIIGKRAREIKIALNVPKGYTLAIRTPTFIRYIGPDVVISDICKDLVRENRFDYSYALQIISKEEKNSIQFIFRCEVDSISPDSNTPIQMPNFIVNFNNDEYNLKGEYVLDKIVNSFQLPIEDPQLYINKELVDFSGQSALDIINKLRFDKNDNVFKCHLTDLALKMMNNRVNPMRELVQTEGAFLERLNFLINFFYPRIQDASIVKDKSQYDRFDQCCRKIFNFHTKFLTSLSSSKIEYRTLISNCFFEMGDGFLINQDFIRQYGNFQSIITEILSNDKLRAIEQKVYSNDKISFDQYTSAPFQRPLKYPLLLKQIRESTPSSHVDYRFLCIAESQMKSICSKIDTYCDHIKNIPEKMKIYNRIQDPDISLASAERSLKSSYEVKVRTKDNWMKKKPGMIYLYNDRVLCTKKNKSIVVKVTETVLFYNKIKNLQFIISADQEDDSIFFIVDIQKCIGVAFETKEKRDDFIENFRQIRQNLMILKPNQIFAEEVVMKGPVKCPLPHMCHHSAVAMNDNTLILAGGFIEGDEDKNSPMVKFDSNPDTFSVNSQIFTPAPEMKMTSAHPDLNEKEFVSLYLFGGKKNRAVMLYMNNGWEELPGKATFTRVKHTFVSYKNSLIVFGGLDENNQESNELWIYDLIKHSWTKPFPKHKIPPPRFDHSAVIYKNAMIIHGGQLNGEKLNDTWIFSFDQNEWAQIKLQKNNAIVPRAGHEAVIANQFMIVFGGEGFLNHPFALNIDTLNVVDLKFKGNYIYGMNHMAAATVVDTKNLNEKQIICFGGFTNDRLAIINMFTRFYLPEIITNPDQIQSSKNINLEMNESHVKLLKYKSKSSVMLFSNSSELFVPPIDEDCFK</sequence>
<dbReference type="Gene3D" id="2.120.10.80">
    <property type="entry name" value="Kelch-type beta propeller"/>
    <property type="match status" value="1"/>
</dbReference>
<dbReference type="Gene3D" id="2.30.29.30">
    <property type="entry name" value="Pleckstrin-homology domain (PH domain)/Phosphotyrosine-binding domain (PTB)"/>
    <property type="match status" value="1"/>
</dbReference>
<dbReference type="PROSITE" id="PS50010">
    <property type="entry name" value="DH_2"/>
    <property type="match status" value="1"/>
</dbReference>
<evidence type="ECO:0000313" key="5">
    <source>
        <dbReference type="Proteomes" id="UP001470230"/>
    </source>
</evidence>
<dbReference type="Pfam" id="PF24681">
    <property type="entry name" value="Kelch_KLHDC2_KLHL20_DRC7"/>
    <property type="match status" value="1"/>
</dbReference>
<dbReference type="InterPro" id="IPR035899">
    <property type="entry name" value="DBL_dom_sf"/>
</dbReference>
<dbReference type="EMBL" id="JAPFFF010000010">
    <property type="protein sequence ID" value="KAK8881349.1"/>
    <property type="molecule type" value="Genomic_DNA"/>
</dbReference>
<proteinExistence type="predicted"/>
<protein>
    <recommendedName>
        <fullName evidence="3">DH domain-containing protein</fullName>
    </recommendedName>
</protein>
<dbReference type="SUPFAM" id="SSF48065">
    <property type="entry name" value="DBL homology domain (DH-domain)"/>
    <property type="match status" value="1"/>
</dbReference>